<evidence type="ECO:0000313" key="1">
    <source>
        <dbReference type="EMBL" id="EGZ11013.1"/>
    </source>
</evidence>
<accession>G5A265</accession>
<proteinExistence type="predicted"/>
<sequence>PKFDDTFEVYQIILKLYLEQRNSYEVVTGAEIRDPMNPVLQRHFNDRNRLAMEAIIRGVMGADAQNMCIFGTAKEMWDTLIAEKTQCDFSYSVQLKREMYTHSYTPGQKMADYIQEMNTAGQQGPTSYAVVVFVARVPHLTILCVLLHHMTLFDFSYRQGRPPTLQQVMNALLSRDEMEKMA</sequence>
<dbReference type="EMBL" id="JH159158">
    <property type="protein sequence ID" value="EGZ11013.1"/>
    <property type="molecule type" value="Genomic_DNA"/>
</dbReference>
<dbReference type="Proteomes" id="UP000002640">
    <property type="component" value="Unassembled WGS sequence"/>
</dbReference>
<feature type="non-terminal residue" evidence="1">
    <location>
        <position position="182"/>
    </location>
</feature>
<protein>
    <submittedName>
        <fullName evidence="1">Uncharacterized protein</fullName>
    </submittedName>
</protein>
<organism evidence="1 2">
    <name type="scientific">Phytophthora sojae (strain P6497)</name>
    <name type="common">Soybean stem and root rot agent</name>
    <name type="synonym">Phytophthora megasperma f. sp. glycines</name>
    <dbReference type="NCBI Taxonomy" id="1094619"/>
    <lineage>
        <taxon>Eukaryota</taxon>
        <taxon>Sar</taxon>
        <taxon>Stramenopiles</taxon>
        <taxon>Oomycota</taxon>
        <taxon>Peronosporomycetes</taxon>
        <taxon>Peronosporales</taxon>
        <taxon>Peronosporaceae</taxon>
        <taxon>Phytophthora</taxon>
    </lineage>
</organism>
<evidence type="ECO:0000313" key="2">
    <source>
        <dbReference type="Proteomes" id="UP000002640"/>
    </source>
</evidence>
<dbReference type="KEGG" id="psoj:PHYSODRAFT_376007"/>
<name>G5A265_PHYSP</name>
<keyword evidence="2" id="KW-1185">Reference proteome</keyword>
<feature type="non-terminal residue" evidence="1">
    <location>
        <position position="1"/>
    </location>
</feature>
<gene>
    <name evidence="1" type="ORF">PHYSODRAFT_376007</name>
</gene>
<dbReference type="RefSeq" id="XP_009533758.1">
    <property type="nucleotide sequence ID" value="XM_009535463.1"/>
</dbReference>
<dbReference type="InParanoid" id="G5A265"/>
<dbReference type="GeneID" id="20650521"/>
<reference evidence="1 2" key="1">
    <citation type="journal article" date="2006" name="Science">
        <title>Phytophthora genome sequences uncover evolutionary origins and mechanisms of pathogenesis.</title>
        <authorList>
            <person name="Tyler B.M."/>
            <person name="Tripathy S."/>
            <person name="Zhang X."/>
            <person name="Dehal P."/>
            <person name="Jiang R.H."/>
            <person name="Aerts A."/>
            <person name="Arredondo F.D."/>
            <person name="Baxter L."/>
            <person name="Bensasson D."/>
            <person name="Beynon J.L."/>
            <person name="Chapman J."/>
            <person name="Damasceno C.M."/>
            <person name="Dorrance A.E."/>
            <person name="Dou D."/>
            <person name="Dickerman A.W."/>
            <person name="Dubchak I.L."/>
            <person name="Garbelotto M."/>
            <person name="Gijzen M."/>
            <person name="Gordon S.G."/>
            <person name="Govers F."/>
            <person name="Grunwald N.J."/>
            <person name="Huang W."/>
            <person name="Ivors K.L."/>
            <person name="Jones R.W."/>
            <person name="Kamoun S."/>
            <person name="Krampis K."/>
            <person name="Lamour K.H."/>
            <person name="Lee M.K."/>
            <person name="McDonald W.H."/>
            <person name="Medina M."/>
            <person name="Meijer H.J."/>
            <person name="Nordberg E.K."/>
            <person name="Maclean D.J."/>
            <person name="Ospina-Giraldo M.D."/>
            <person name="Morris P.F."/>
            <person name="Phuntumart V."/>
            <person name="Putnam N.H."/>
            <person name="Rash S."/>
            <person name="Rose J.K."/>
            <person name="Sakihama Y."/>
            <person name="Salamov A.A."/>
            <person name="Savidor A."/>
            <person name="Scheuring C.F."/>
            <person name="Smith B.M."/>
            <person name="Sobral B.W."/>
            <person name="Terry A."/>
            <person name="Torto-Alalibo T.A."/>
            <person name="Win J."/>
            <person name="Xu Z."/>
            <person name="Zhang H."/>
            <person name="Grigoriev I.V."/>
            <person name="Rokhsar D.S."/>
            <person name="Boore J.L."/>
        </authorList>
    </citation>
    <scope>NUCLEOTIDE SEQUENCE [LARGE SCALE GENOMIC DNA]</scope>
    <source>
        <strain evidence="1 2">P6497</strain>
    </source>
</reference>
<dbReference type="AlphaFoldDB" id="G5A265"/>